<gene>
    <name evidence="1" type="ORF">DPMN_053173</name>
</gene>
<proteinExistence type="predicted"/>
<reference evidence="1" key="2">
    <citation type="submission" date="2020-11" db="EMBL/GenBank/DDBJ databases">
        <authorList>
            <person name="McCartney M.A."/>
            <person name="Auch B."/>
            <person name="Kono T."/>
            <person name="Mallez S."/>
            <person name="Becker A."/>
            <person name="Gohl D.M."/>
            <person name="Silverstein K.A.T."/>
            <person name="Koren S."/>
            <person name="Bechman K.B."/>
            <person name="Herman A."/>
            <person name="Abrahante J.E."/>
            <person name="Garbe J."/>
        </authorList>
    </citation>
    <scope>NUCLEOTIDE SEQUENCE</scope>
    <source>
        <strain evidence="1">Duluth1</strain>
        <tissue evidence="1">Whole animal</tissue>
    </source>
</reference>
<evidence type="ECO:0000313" key="2">
    <source>
        <dbReference type="Proteomes" id="UP000828390"/>
    </source>
</evidence>
<dbReference type="Pfam" id="PF05049">
    <property type="entry name" value="IIGP"/>
    <property type="match status" value="1"/>
</dbReference>
<dbReference type="InterPro" id="IPR007743">
    <property type="entry name" value="Immunity-related_GTPase-like"/>
</dbReference>
<keyword evidence="2" id="KW-1185">Reference proteome</keyword>
<dbReference type="PANTHER" id="PTHR32341:SF10">
    <property type="entry name" value="INTERFERON-INDUCIBLE GTPASE 5"/>
    <property type="match status" value="1"/>
</dbReference>
<comment type="caution">
    <text evidence="1">The sequence shown here is derived from an EMBL/GenBank/DDBJ whole genome shotgun (WGS) entry which is preliminary data.</text>
</comment>
<reference evidence="1" key="1">
    <citation type="journal article" date="2019" name="bioRxiv">
        <title>The Genome of the Zebra Mussel, Dreissena polymorpha: A Resource for Invasive Species Research.</title>
        <authorList>
            <person name="McCartney M.A."/>
            <person name="Auch B."/>
            <person name="Kono T."/>
            <person name="Mallez S."/>
            <person name="Zhang Y."/>
            <person name="Obille A."/>
            <person name="Becker A."/>
            <person name="Abrahante J.E."/>
            <person name="Garbe J."/>
            <person name="Badalamenti J.P."/>
            <person name="Herman A."/>
            <person name="Mangelson H."/>
            <person name="Liachko I."/>
            <person name="Sullivan S."/>
            <person name="Sone E.D."/>
            <person name="Koren S."/>
            <person name="Silverstein K.A.T."/>
            <person name="Beckman K.B."/>
            <person name="Gohl D.M."/>
        </authorList>
    </citation>
    <scope>NUCLEOTIDE SEQUENCE</scope>
    <source>
        <strain evidence="1">Duluth1</strain>
        <tissue evidence="1">Whole animal</tissue>
    </source>
</reference>
<dbReference type="PANTHER" id="PTHR32341">
    <property type="entry name" value="INTERFERON-INDUCIBLE GTPASE"/>
    <property type="match status" value="1"/>
</dbReference>
<dbReference type="EMBL" id="JAIWYP010000012">
    <property type="protein sequence ID" value="KAH3727243.1"/>
    <property type="molecule type" value="Genomic_DNA"/>
</dbReference>
<evidence type="ECO:0000313" key="1">
    <source>
        <dbReference type="EMBL" id="KAH3727243.1"/>
    </source>
</evidence>
<protein>
    <submittedName>
        <fullName evidence="1">Uncharacterized protein</fullName>
    </submittedName>
</protein>
<sequence>MTKKEEEERITKMTEAACKNLNEAGIKNFYTFMINSNNPNDFEFGKLVDMFIMKVSAMKRDALVLSQTVLTNEVVESKIDVLKKRMKDVAYRAAVVAATSNREKGEYLEVKILKIELREYQCQLGIDKRSLERVADFLKCNSESVRDELNSKSDECLGNFREFYQKNDTVEFSLWDLLPFFGKMWKIQAYQKQCSFVLNESFKKCVHDNFNLRKIIRKRMNK</sequence>
<accession>A0A9D4HRX6</accession>
<organism evidence="1 2">
    <name type="scientific">Dreissena polymorpha</name>
    <name type="common">Zebra mussel</name>
    <name type="synonym">Mytilus polymorpha</name>
    <dbReference type="NCBI Taxonomy" id="45954"/>
    <lineage>
        <taxon>Eukaryota</taxon>
        <taxon>Metazoa</taxon>
        <taxon>Spiralia</taxon>
        <taxon>Lophotrochozoa</taxon>
        <taxon>Mollusca</taxon>
        <taxon>Bivalvia</taxon>
        <taxon>Autobranchia</taxon>
        <taxon>Heteroconchia</taxon>
        <taxon>Euheterodonta</taxon>
        <taxon>Imparidentia</taxon>
        <taxon>Neoheterodontei</taxon>
        <taxon>Myida</taxon>
        <taxon>Dreissenoidea</taxon>
        <taxon>Dreissenidae</taxon>
        <taxon>Dreissena</taxon>
    </lineage>
</organism>
<dbReference type="GO" id="GO:0005525">
    <property type="term" value="F:GTP binding"/>
    <property type="evidence" value="ECO:0007669"/>
    <property type="project" value="InterPro"/>
</dbReference>
<name>A0A9D4HRX6_DREPO</name>
<dbReference type="Proteomes" id="UP000828390">
    <property type="component" value="Unassembled WGS sequence"/>
</dbReference>
<dbReference type="GO" id="GO:0016020">
    <property type="term" value="C:membrane"/>
    <property type="evidence" value="ECO:0007669"/>
    <property type="project" value="InterPro"/>
</dbReference>
<dbReference type="AlphaFoldDB" id="A0A9D4HRX6"/>
<dbReference type="InterPro" id="IPR051515">
    <property type="entry name" value="IRG"/>
</dbReference>